<reference evidence="1 2" key="1">
    <citation type="journal article" date="2024" name="BMC Genomics">
        <title>De novo assembly and annotation of Popillia japonica's genome with initial clues to its potential as an invasive pest.</title>
        <authorList>
            <person name="Cucini C."/>
            <person name="Boschi S."/>
            <person name="Funari R."/>
            <person name="Cardaioli E."/>
            <person name="Iannotti N."/>
            <person name="Marturano G."/>
            <person name="Paoli F."/>
            <person name="Bruttini M."/>
            <person name="Carapelli A."/>
            <person name="Frati F."/>
            <person name="Nardi F."/>
        </authorList>
    </citation>
    <scope>NUCLEOTIDE SEQUENCE [LARGE SCALE GENOMIC DNA]</scope>
    <source>
        <strain evidence="1">DMR45628</strain>
    </source>
</reference>
<gene>
    <name evidence="1" type="ORF">QE152_g35221</name>
</gene>
<sequence length="84" mass="9749">MINKFLVNCAVSQDSPLFLPQVAREEEEDNELRLTIMIGKYLAYFSAEVTEDNELRLTIMIGKYLAYFSAEVTVAQKEFAFKRF</sequence>
<name>A0AAW1IGQ7_POPJA</name>
<protein>
    <submittedName>
        <fullName evidence="1">Uncharacterized protein</fullName>
    </submittedName>
</protein>
<accession>A0AAW1IGQ7</accession>
<dbReference type="EMBL" id="JASPKY010000587">
    <property type="protein sequence ID" value="KAK9688565.1"/>
    <property type="molecule type" value="Genomic_DNA"/>
</dbReference>
<organism evidence="1 2">
    <name type="scientific">Popillia japonica</name>
    <name type="common">Japanese beetle</name>
    <dbReference type="NCBI Taxonomy" id="7064"/>
    <lineage>
        <taxon>Eukaryota</taxon>
        <taxon>Metazoa</taxon>
        <taxon>Ecdysozoa</taxon>
        <taxon>Arthropoda</taxon>
        <taxon>Hexapoda</taxon>
        <taxon>Insecta</taxon>
        <taxon>Pterygota</taxon>
        <taxon>Neoptera</taxon>
        <taxon>Endopterygota</taxon>
        <taxon>Coleoptera</taxon>
        <taxon>Polyphaga</taxon>
        <taxon>Scarabaeiformia</taxon>
        <taxon>Scarabaeidae</taxon>
        <taxon>Rutelinae</taxon>
        <taxon>Popillia</taxon>
    </lineage>
</organism>
<evidence type="ECO:0000313" key="2">
    <source>
        <dbReference type="Proteomes" id="UP001458880"/>
    </source>
</evidence>
<dbReference type="Proteomes" id="UP001458880">
    <property type="component" value="Unassembled WGS sequence"/>
</dbReference>
<comment type="caution">
    <text evidence="1">The sequence shown here is derived from an EMBL/GenBank/DDBJ whole genome shotgun (WGS) entry which is preliminary data.</text>
</comment>
<proteinExistence type="predicted"/>
<dbReference type="AlphaFoldDB" id="A0AAW1IGQ7"/>
<evidence type="ECO:0000313" key="1">
    <source>
        <dbReference type="EMBL" id="KAK9688565.1"/>
    </source>
</evidence>
<keyword evidence="2" id="KW-1185">Reference proteome</keyword>